<protein>
    <submittedName>
        <fullName evidence="2">PepSY domain-containing protein</fullName>
    </submittedName>
</protein>
<feature type="transmembrane region" description="Helical" evidence="1">
    <location>
        <begin position="12"/>
        <end position="34"/>
    </location>
</feature>
<dbReference type="RefSeq" id="WP_194019570.1">
    <property type="nucleotide sequence ID" value="NZ_JADEVV010000019.1"/>
</dbReference>
<evidence type="ECO:0000256" key="1">
    <source>
        <dbReference type="SAM" id="Phobius"/>
    </source>
</evidence>
<comment type="caution">
    <text evidence="2">The sequence shown here is derived from an EMBL/GenBank/DDBJ whole genome shotgun (WGS) entry which is preliminary data.</text>
</comment>
<reference evidence="2 3" key="1">
    <citation type="submission" date="2020-10" db="EMBL/GenBank/DDBJ databases">
        <authorList>
            <person name="Castelo-Branco R."/>
            <person name="Eusebio N."/>
            <person name="Adriana R."/>
            <person name="Vieira A."/>
            <person name="Brugerolle De Fraissinette N."/>
            <person name="Rezende De Castro R."/>
            <person name="Schneider M.P."/>
            <person name="Vasconcelos V."/>
            <person name="Leao P.N."/>
        </authorList>
    </citation>
    <scope>NUCLEOTIDE SEQUENCE [LARGE SCALE GENOMIC DNA]</scope>
    <source>
        <strain evidence="2 3">LEGE 00031</strain>
    </source>
</reference>
<keyword evidence="3" id="KW-1185">Reference proteome</keyword>
<dbReference type="Proteomes" id="UP000658720">
    <property type="component" value="Unassembled WGS sequence"/>
</dbReference>
<feature type="transmembrane region" description="Helical" evidence="1">
    <location>
        <begin position="150"/>
        <end position="177"/>
    </location>
</feature>
<feature type="transmembrane region" description="Helical" evidence="1">
    <location>
        <begin position="64"/>
        <end position="84"/>
    </location>
</feature>
<name>A0ABR9VR79_9SYNC</name>
<evidence type="ECO:0000313" key="2">
    <source>
        <dbReference type="EMBL" id="MBE9253827.1"/>
    </source>
</evidence>
<keyword evidence="1" id="KW-0812">Transmembrane</keyword>
<dbReference type="EMBL" id="JADEVV010000019">
    <property type="protein sequence ID" value="MBE9253827.1"/>
    <property type="molecule type" value="Genomic_DNA"/>
</dbReference>
<organism evidence="2 3">
    <name type="scientific">Synechocystis salina LEGE 00031</name>
    <dbReference type="NCBI Taxonomy" id="1828736"/>
    <lineage>
        <taxon>Bacteria</taxon>
        <taxon>Bacillati</taxon>
        <taxon>Cyanobacteriota</taxon>
        <taxon>Cyanophyceae</taxon>
        <taxon>Synechococcales</taxon>
        <taxon>Merismopediaceae</taxon>
        <taxon>Synechocystis</taxon>
    </lineage>
</organism>
<gene>
    <name evidence="2" type="ORF">IQ217_08195</name>
</gene>
<evidence type="ECO:0000313" key="3">
    <source>
        <dbReference type="Proteomes" id="UP000658720"/>
    </source>
</evidence>
<keyword evidence="1" id="KW-0472">Membrane</keyword>
<accession>A0ABR9VR79</accession>
<sequence length="190" mass="21118">MAKINFRKLHRTIAPIIFLPLILSALTGTIFVVGETFLEESEEFEDIILGIHQGEFLGKPLVPVYILLVGLGLIGIIVTGIIMFNQKRNNRLGNLIHGKINPRSIHGFLAPILFAPLLVSAITGIGYRIGRAWFNLPKEKVEILMDIHQGSYFGSFLQMIYILLIGLGLIAILISGIQMTGIFRKRISNV</sequence>
<feature type="transmembrane region" description="Helical" evidence="1">
    <location>
        <begin position="105"/>
        <end position="130"/>
    </location>
</feature>
<keyword evidence="1" id="KW-1133">Transmembrane helix</keyword>
<proteinExistence type="predicted"/>